<keyword evidence="2" id="KW-1185">Reference proteome</keyword>
<gene>
    <name evidence="1" type="ORF">M1843_12545</name>
</gene>
<sequence length="145" mass="15232">MLSIATTSACSTLEAAVDRTAYCRPEDPVVTPQRVAAGDELHIDVLGREDGVDCEPRMPDRARYAVSIMSEMPDSDPTMGRYSAALGVLDPSSDGAAQGTVRIPDDIPAGKAEVSLGLQGAKTLCELDHSIGCAKNPFAPIEVTD</sequence>
<dbReference type="RefSeq" id="WP_416344413.1">
    <property type="nucleotide sequence ID" value="NZ_JALQCY010000003.1"/>
</dbReference>
<protein>
    <recommendedName>
        <fullName evidence="3">Lipoprotein</fullName>
    </recommendedName>
</protein>
<reference evidence="1 2" key="1">
    <citation type="submission" date="2022-02" db="EMBL/GenBank/DDBJ databases">
        <title>The car tank lid bacteriome: a reservoir of bacteria with potential in bioremediation of fuel.</title>
        <authorList>
            <person name="Vidal-Verdu A."/>
            <person name="Gomez-Martinez D."/>
            <person name="Latorre-Perez A."/>
            <person name="Pereto J."/>
            <person name="Porcar M."/>
        </authorList>
    </citation>
    <scope>NUCLEOTIDE SEQUENCE [LARGE SCALE GENOMIC DNA]</scope>
    <source>
        <strain evidence="1 2">4D.3</strain>
    </source>
</reference>
<evidence type="ECO:0000313" key="1">
    <source>
        <dbReference type="EMBL" id="MCK9794576.1"/>
    </source>
</evidence>
<proteinExistence type="predicted"/>
<dbReference type="Proteomes" id="UP001651050">
    <property type="component" value="Unassembled WGS sequence"/>
</dbReference>
<organism evidence="1 2">
    <name type="scientific">Isoptericola peretonis</name>
    <dbReference type="NCBI Taxonomy" id="2918523"/>
    <lineage>
        <taxon>Bacteria</taxon>
        <taxon>Bacillati</taxon>
        <taxon>Actinomycetota</taxon>
        <taxon>Actinomycetes</taxon>
        <taxon>Micrococcales</taxon>
        <taxon>Promicromonosporaceae</taxon>
        <taxon>Isoptericola</taxon>
    </lineage>
</organism>
<name>A0ABT0J4Z8_9MICO</name>
<comment type="caution">
    <text evidence="1">The sequence shown here is derived from an EMBL/GenBank/DDBJ whole genome shotgun (WGS) entry which is preliminary data.</text>
</comment>
<evidence type="ECO:0008006" key="3">
    <source>
        <dbReference type="Google" id="ProtNLM"/>
    </source>
</evidence>
<accession>A0ABT0J4Z8</accession>
<dbReference type="EMBL" id="JALQCY010000003">
    <property type="protein sequence ID" value="MCK9794576.1"/>
    <property type="molecule type" value="Genomic_DNA"/>
</dbReference>
<evidence type="ECO:0000313" key="2">
    <source>
        <dbReference type="Proteomes" id="UP001651050"/>
    </source>
</evidence>